<keyword evidence="10" id="KW-1185">Reference proteome</keyword>
<proteinExistence type="predicted"/>
<evidence type="ECO:0000256" key="7">
    <source>
        <dbReference type="SAM" id="Phobius"/>
    </source>
</evidence>
<sequence length="450" mass="46587">MSSLNGLPAPRKYWALAATMMAMAMTVLEATITNVALPSIARDLGISPAQSVWIVNTYQLAIVVALLPFSSLGEIVGYRRVFTAGMAVFTAAAAGCALSGNFNALIWFRVFQGLGAAAVMSVTPALLRFIYSQKEFGRAIGYNALVVATSSAAGPMLGSAILAIAPWPWLFAISVPIGVFVLSIGGRILPHAPLAERRFDWLSAALSGLTFGLLVIGVDRLLSDFGSALMLLAGSGVCGLLLVRRELMQATPLLPLDLLRIRPFAFSVGASICAFSGQTIAYISLPFYFTQVLGRSQLEVGMLMMPWPLAVAITAPIAGRLSESILPAVLCSAGAGLVAVGLLIVALLPADISNGWVMACMVVCGMGFGTFQTPNNRVMLTAAPRHRSGGAGGLQATARQFGMALGAALVALAFTAVPTHGATTGLVLGAVFLAASSAVSAARPKRGTAS</sequence>
<keyword evidence="2" id="KW-0813">Transport</keyword>
<evidence type="ECO:0000256" key="4">
    <source>
        <dbReference type="ARBA" id="ARBA00022692"/>
    </source>
</evidence>
<dbReference type="EMBL" id="UWPJ01000017">
    <property type="protein sequence ID" value="VCU69997.1"/>
    <property type="molecule type" value="Genomic_DNA"/>
</dbReference>
<feature type="transmembrane region" description="Helical" evidence="7">
    <location>
        <begin position="423"/>
        <end position="442"/>
    </location>
</feature>
<feature type="transmembrane region" description="Helical" evidence="7">
    <location>
        <begin position="106"/>
        <end position="127"/>
    </location>
</feature>
<dbReference type="PANTHER" id="PTHR42718:SF46">
    <property type="entry name" value="BLR6921 PROTEIN"/>
    <property type="match status" value="1"/>
</dbReference>
<evidence type="ECO:0000313" key="10">
    <source>
        <dbReference type="Proteomes" id="UP000277294"/>
    </source>
</evidence>
<keyword evidence="3" id="KW-1003">Cell membrane</keyword>
<dbReference type="PRINTS" id="PR01036">
    <property type="entry name" value="TCRTETB"/>
</dbReference>
<gene>
    <name evidence="9" type="primary">hsrA_2</name>
    <name evidence="9" type="ORF">PIGHUM_02064</name>
</gene>
<keyword evidence="6 7" id="KW-0472">Membrane</keyword>
<dbReference type="Proteomes" id="UP000277294">
    <property type="component" value="Unassembled WGS sequence"/>
</dbReference>
<dbReference type="InterPro" id="IPR036259">
    <property type="entry name" value="MFS_trans_sf"/>
</dbReference>
<feature type="transmembrane region" description="Helical" evidence="7">
    <location>
        <begin position="300"/>
        <end position="318"/>
    </location>
</feature>
<protein>
    <submittedName>
        <fullName evidence="9">Putative transport protein HsrA</fullName>
    </submittedName>
</protein>
<keyword evidence="5 7" id="KW-1133">Transmembrane helix</keyword>
<dbReference type="AlphaFoldDB" id="A0A3P4B125"/>
<keyword evidence="4 7" id="KW-0812">Transmembrane</keyword>
<dbReference type="PROSITE" id="PS50850">
    <property type="entry name" value="MFS"/>
    <property type="match status" value="1"/>
</dbReference>
<dbReference type="SUPFAM" id="SSF103473">
    <property type="entry name" value="MFS general substrate transporter"/>
    <property type="match status" value="1"/>
</dbReference>
<organism evidence="9 10">
    <name type="scientific">Pigmentiphaga humi</name>
    <dbReference type="NCBI Taxonomy" id="2478468"/>
    <lineage>
        <taxon>Bacteria</taxon>
        <taxon>Pseudomonadati</taxon>
        <taxon>Pseudomonadota</taxon>
        <taxon>Betaproteobacteria</taxon>
        <taxon>Burkholderiales</taxon>
        <taxon>Alcaligenaceae</taxon>
        <taxon>Pigmentiphaga</taxon>
    </lineage>
</organism>
<dbReference type="InterPro" id="IPR020846">
    <property type="entry name" value="MFS_dom"/>
</dbReference>
<dbReference type="CDD" id="cd17321">
    <property type="entry name" value="MFS_MMR_MDR_like"/>
    <property type="match status" value="1"/>
</dbReference>
<feature type="transmembrane region" description="Helical" evidence="7">
    <location>
        <begin position="12"/>
        <end position="32"/>
    </location>
</feature>
<evidence type="ECO:0000256" key="3">
    <source>
        <dbReference type="ARBA" id="ARBA00022475"/>
    </source>
</evidence>
<feature type="transmembrane region" description="Helical" evidence="7">
    <location>
        <begin position="201"/>
        <end position="219"/>
    </location>
</feature>
<evidence type="ECO:0000256" key="2">
    <source>
        <dbReference type="ARBA" id="ARBA00022448"/>
    </source>
</evidence>
<feature type="transmembrane region" description="Helical" evidence="7">
    <location>
        <begin position="264"/>
        <end position="288"/>
    </location>
</feature>
<dbReference type="GO" id="GO:0022857">
    <property type="term" value="F:transmembrane transporter activity"/>
    <property type="evidence" value="ECO:0007669"/>
    <property type="project" value="InterPro"/>
</dbReference>
<accession>A0A3P4B125</accession>
<feature type="transmembrane region" description="Helical" evidence="7">
    <location>
        <begin position="356"/>
        <end position="375"/>
    </location>
</feature>
<dbReference type="Pfam" id="PF07690">
    <property type="entry name" value="MFS_1"/>
    <property type="match status" value="1"/>
</dbReference>
<feature type="domain" description="Major facilitator superfamily (MFS) profile" evidence="8">
    <location>
        <begin position="15"/>
        <end position="447"/>
    </location>
</feature>
<evidence type="ECO:0000259" key="8">
    <source>
        <dbReference type="PROSITE" id="PS50850"/>
    </source>
</evidence>
<feature type="transmembrane region" description="Helical" evidence="7">
    <location>
        <begin position="169"/>
        <end position="189"/>
    </location>
</feature>
<feature type="transmembrane region" description="Helical" evidence="7">
    <location>
        <begin position="139"/>
        <end position="163"/>
    </location>
</feature>
<feature type="transmembrane region" description="Helical" evidence="7">
    <location>
        <begin position="52"/>
        <end position="69"/>
    </location>
</feature>
<dbReference type="OrthoDB" id="9807274at2"/>
<evidence type="ECO:0000256" key="1">
    <source>
        <dbReference type="ARBA" id="ARBA00004651"/>
    </source>
</evidence>
<dbReference type="Gene3D" id="1.20.1250.20">
    <property type="entry name" value="MFS general substrate transporter like domains"/>
    <property type="match status" value="1"/>
</dbReference>
<comment type="subcellular location">
    <subcellularLocation>
        <location evidence="1">Cell membrane</location>
        <topology evidence="1">Multi-pass membrane protein</topology>
    </subcellularLocation>
</comment>
<feature type="transmembrane region" description="Helical" evidence="7">
    <location>
        <begin position="81"/>
        <end position="100"/>
    </location>
</feature>
<dbReference type="InterPro" id="IPR011701">
    <property type="entry name" value="MFS"/>
</dbReference>
<evidence type="ECO:0000313" key="9">
    <source>
        <dbReference type="EMBL" id="VCU69997.1"/>
    </source>
</evidence>
<evidence type="ECO:0000256" key="6">
    <source>
        <dbReference type="ARBA" id="ARBA00023136"/>
    </source>
</evidence>
<dbReference type="PANTHER" id="PTHR42718">
    <property type="entry name" value="MAJOR FACILITATOR SUPERFAMILY MULTIDRUG TRANSPORTER MFSC"/>
    <property type="match status" value="1"/>
</dbReference>
<reference evidence="9 10" key="1">
    <citation type="submission" date="2018-10" db="EMBL/GenBank/DDBJ databases">
        <authorList>
            <person name="Criscuolo A."/>
        </authorList>
    </citation>
    <scope>NUCLEOTIDE SEQUENCE [LARGE SCALE GENOMIC DNA]</scope>
    <source>
        <strain evidence="9">DnA1</strain>
    </source>
</reference>
<evidence type="ECO:0000256" key="5">
    <source>
        <dbReference type="ARBA" id="ARBA00022989"/>
    </source>
</evidence>
<dbReference type="Gene3D" id="1.20.1720.10">
    <property type="entry name" value="Multidrug resistance protein D"/>
    <property type="match status" value="1"/>
</dbReference>
<feature type="transmembrane region" description="Helical" evidence="7">
    <location>
        <begin position="225"/>
        <end position="243"/>
    </location>
</feature>
<feature type="transmembrane region" description="Helical" evidence="7">
    <location>
        <begin position="396"/>
        <end position="417"/>
    </location>
</feature>
<dbReference type="RefSeq" id="WP_124079520.1">
    <property type="nucleotide sequence ID" value="NZ_UWPJ01000017.1"/>
</dbReference>
<dbReference type="GO" id="GO:0005886">
    <property type="term" value="C:plasma membrane"/>
    <property type="evidence" value="ECO:0007669"/>
    <property type="project" value="UniProtKB-SubCell"/>
</dbReference>
<feature type="transmembrane region" description="Helical" evidence="7">
    <location>
        <begin position="325"/>
        <end position="350"/>
    </location>
</feature>
<name>A0A3P4B125_9BURK</name>